<dbReference type="Proteomes" id="UP001331936">
    <property type="component" value="Unassembled WGS sequence"/>
</dbReference>
<reference evidence="1 2" key="1">
    <citation type="submission" date="2023-08" db="EMBL/GenBank/DDBJ databases">
        <authorList>
            <person name="Girao M."/>
            <person name="Carvalho M.F."/>
        </authorList>
    </citation>
    <scope>NUCLEOTIDE SEQUENCE [LARGE SCALE GENOMIC DNA]</scope>
    <source>
        <strain evidence="1 2">CC-R104</strain>
    </source>
</reference>
<name>A0ABU7JTX2_9NOCA</name>
<accession>A0ABU7JTX2</accession>
<organism evidence="1 2">
    <name type="scientific">Rhodococcus chondri</name>
    <dbReference type="NCBI Taxonomy" id="3065941"/>
    <lineage>
        <taxon>Bacteria</taxon>
        <taxon>Bacillati</taxon>
        <taxon>Actinomycetota</taxon>
        <taxon>Actinomycetes</taxon>
        <taxon>Mycobacteriales</taxon>
        <taxon>Nocardiaceae</taxon>
        <taxon>Rhodococcus</taxon>
    </lineage>
</organism>
<comment type="caution">
    <text evidence="1">The sequence shown here is derived from an EMBL/GenBank/DDBJ whole genome shotgun (WGS) entry which is preliminary data.</text>
</comment>
<dbReference type="EMBL" id="JAUZMZ010000084">
    <property type="protein sequence ID" value="MEE2033476.1"/>
    <property type="molecule type" value="Genomic_DNA"/>
</dbReference>
<keyword evidence="2" id="KW-1185">Reference proteome</keyword>
<sequence length="51" mass="4988">MAFAAVLAAAPSAVAEQSSQEVTESGGSSAIGSVEIFSWVVAFLASALGLT</sequence>
<protein>
    <submittedName>
        <fullName evidence="1">Uncharacterized protein</fullName>
    </submittedName>
</protein>
<evidence type="ECO:0000313" key="2">
    <source>
        <dbReference type="Proteomes" id="UP001331936"/>
    </source>
</evidence>
<evidence type="ECO:0000313" key="1">
    <source>
        <dbReference type="EMBL" id="MEE2033476.1"/>
    </source>
</evidence>
<proteinExistence type="predicted"/>
<dbReference type="RefSeq" id="WP_330152880.1">
    <property type="nucleotide sequence ID" value="NZ_JAUZMZ010000084.1"/>
</dbReference>
<gene>
    <name evidence="1" type="ORF">Q8814_15355</name>
</gene>